<evidence type="ECO:0000313" key="2">
    <source>
        <dbReference type="EMBL" id="QIG43145.1"/>
    </source>
</evidence>
<feature type="signal peptide" evidence="1">
    <location>
        <begin position="1"/>
        <end position="22"/>
    </location>
</feature>
<dbReference type="EMBL" id="CP049257">
    <property type="protein sequence ID" value="QIG43145.1"/>
    <property type="molecule type" value="Genomic_DNA"/>
</dbReference>
<evidence type="ECO:0000256" key="1">
    <source>
        <dbReference type="SAM" id="SignalP"/>
    </source>
</evidence>
<keyword evidence="3" id="KW-1185">Reference proteome</keyword>
<feature type="chain" id="PRO_5026142207" description="DUF4384 domain-containing protein" evidence="1">
    <location>
        <begin position="23"/>
        <end position="219"/>
    </location>
</feature>
<dbReference type="KEGG" id="nano:G5V58_10575"/>
<protein>
    <recommendedName>
        <fullName evidence="4">DUF4384 domain-containing protein</fullName>
    </recommendedName>
</protein>
<dbReference type="Proteomes" id="UP000502996">
    <property type="component" value="Chromosome"/>
</dbReference>
<sequence>MRARAVALALALLGLTAPAAQAETWSARDARGDAETLVYSPDPPPCGTSTLSPAPTARRQDLTALRVDHGSQAVVIRLRMADVARRDHSTSWSVHLLTPDRGYLLVVFPRRPGEAVDAFLSEEPEVPANPDPADCTVGSLVIGRGGCDGLSVHLDAAADRLDLTVPRRCLGRPRWVRVGADVSGAFTGSAETGYSVTGDTWSPGAATAYPIYGPRVHAG</sequence>
<evidence type="ECO:0008006" key="4">
    <source>
        <dbReference type="Google" id="ProtNLM"/>
    </source>
</evidence>
<keyword evidence="1" id="KW-0732">Signal</keyword>
<evidence type="ECO:0000313" key="3">
    <source>
        <dbReference type="Proteomes" id="UP000502996"/>
    </source>
</evidence>
<name>A0A6G6WDG7_9ACTN</name>
<organism evidence="2 3">
    <name type="scientific">Nocardioides anomalus</name>
    <dbReference type="NCBI Taxonomy" id="2712223"/>
    <lineage>
        <taxon>Bacteria</taxon>
        <taxon>Bacillati</taxon>
        <taxon>Actinomycetota</taxon>
        <taxon>Actinomycetes</taxon>
        <taxon>Propionibacteriales</taxon>
        <taxon>Nocardioidaceae</taxon>
        <taxon>Nocardioides</taxon>
    </lineage>
</organism>
<proteinExistence type="predicted"/>
<dbReference type="AlphaFoldDB" id="A0A6G6WDG7"/>
<dbReference type="RefSeq" id="WP_165232088.1">
    <property type="nucleotide sequence ID" value="NZ_CP049257.1"/>
</dbReference>
<accession>A0A6G6WDG7</accession>
<gene>
    <name evidence="2" type="ORF">G5V58_10575</name>
</gene>
<reference evidence="2 3" key="1">
    <citation type="submission" date="2020-02" db="EMBL/GenBank/DDBJ databases">
        <title>Full genome sequence of Nocardioides sp. R-3366.</title>
        <authorList>
            <person name="Im W.-T."/>
        </authorList>
    </citation>
    <scope>NUCLEOTIDE SEQUENCE [LARGE SCALE GENOMIC DNA]</scope>
    <source>
        <strain evidence="2 3">R-3366</strain>
    </source>
</reference>